<feature type="transmembrane region" description="Helical" evidence="1">
    <location>
        <begin position="248"/>
        <end position="267"/>
    </location>
</feature>
<keyword evidence="3" id="KW-1185">Reference proteome</keyword>
<evidence type="ECO:0000256" key="1">
    <source>
        <dbReference type="SAM" id="Phobius"/>
    </source>
</evidence>
<name>A0ABX4NQN5_9LEPT</name>
<keyword evidence="1" id="KW-0812">Transmembrane</keyword>
<evidence type="ECO:0000313" key="3">
    <source>
        <dbReference type="Proteomes" id="UP000231879"/>
    </source>
</evidence>
<dbReference type="Proteomes" id="UP000231879">
    <property type="component" value="Unassembled WGS sequence"/>
</dbReference>
<feature type="transmembrane region" description="Helical" evidence="1">
    <location>
        <begin position="36"/>
        <end position="54"/>
    </location>
</feature>
<feature type="transmembrane region" description="Helical" evidence="1">
    <location>
        <begin position="296"/>
        <end position="314"/>
    </location>
</feature>
<feature type="transmembrane region" description="Helical" evidence="1">
    <location>
        <begin position="356"/>
        <end position="378"/>
    </location>
</feature>
<organism evidence="2 3">
    <name type="scientific">Leptospira barantonii</name>
    <dbReference type="NCBI Taxonomy" id="2023184"/>
    <lineage>
        <taxon>Bacteria</taxon>
        <taxon>Pseudomonadati</taxon>
        <taxon>Spirochaetota</taxon>
        <taxon>Spirochaetia</taxon>
        <taxon>Leptospirales</taxon>
        <taxon>Leptospiraceae</taxon>
        <taxon>Leptospira</taxon>
    </lineage>
</organism>
<feature type="transmembrane region" description="Helical" evidence="1">
    <location>
        <begin position="179"/>
        <end position="197"/>
    </location>
</feature>
<gene>
    <name evidence="2" type="ORF">CH367_07260</name>
</gene>
<feature type="transmembrane region" description="Helical" evidence="1">
    <location>
        <begin position="326"/>
        <end position="344"/>
    </location>
</feature>
<keyword evidence="1" id="KW-1133">Transmembrane helix</keyword>
<feature type="transmembrane region" description="Helical" evidence="1">
    <location>
        <begin position="148"/>
        <end position="167"/>
    </location>
</feature>
<accession>A0ABX4NQN5</accession>
<evidence type="ECO:0000313" key="2">
    <source>
        <dbReference type="EMBL" id="PJZ58176.1"/>
    </source>
</evidence>
<sequence>MIQSIQSFSDPTQFLILSVFLIFLLVEKKITWNPKVQLGTALTVSLIVSVYCFGPNLKAKFWLIDDHEVVYFLKSKTQGSNLFDFFNILLTQTEVGNFGESPRYRISYYFLRILESLVFKENSFLWYFTLFCISTFFVFSMLHFLFKHFSVAVSILFTFFVFSFRYWSDIFSRLGAGETYAVLGVALILLGLAYYRYKEENADWIFVIVSFGVAICCGSKENFLPLFLLPLSLLILEWKRKTFFRSIVLILPILLSIFTVISLYLFFKKNQVDIYGNSTRISDRVLALFGKLNGDFVIGLLILAGFVAVLSILESFKTKKFKITKAILLPIVLFGILLLNIVFYNGNWPTNSRYDFPGIITYQVGLLVLIVLALEILLRYFEIDLKHRAIVTNIALIFFLSSLVSAKGITDLQRDARANMKRTQAFSSFLTNLISDSTDKTIVLYVHQAFDFEPADSMTRYLNYYEDKNERMILVSPAKAESDFKNGLLDYLRKISKEGSEERKILPYNPKSLAGRSCLILYFPPASLEDVPNIPECKELRKETVPF</sequence>
<feature type="transmembrane region" description="Helical" evidence="1">
    <location>
        <begin position="12"/>
        <end position="30"/>
    </location>
</feature>
<protein>
    <recommendedName>
        <fullName evidence="4">Glycosyltransferase RgtA/B/C/D-like domain-containing protein</fullName>
    </recommendedName>
</protein>
<evidence type="ECO:0008006" key="4">
    <source>
        <dbReference type="Google" id="ProtNLM"/>
    </source>
</evidence>
<dbReference type="RefSeq" id="WP_100761811.1">
    <property type="nucleotide sequence ID" value="NZ_NPDS01000002.1"/>
</dbReference>
<reference evidence="2 3" key="1">
    <citation type="submission" date="2017-07" db="EMBL/GenBank/DDBJ databases">
        <title>Leptospira spp. isolated from tropical soils.</title>
        <authorList>
            <person name="Thibeaux R."/>
            <person name="Iraola G."/>
            <person name="Ferres I."/>
            <person name="Bierque E."/>
            <person name="Girault D."/>
            <person name="Soupe-Gilbert M.-E."/>
            <person name="Picardeau M."/>
            <person name="Goarant C."/>
        </authorList>
    </citation>
    <scope>NUCLEOTIDE SEQUENCE [LARGE SCALE GENOMIC DNA]</scope>
    <source>
        <strain evidence="2 3">FH4-C-A1</strain>
    </source>
</reference>
<feature type="transmembrane region" description="Helical" evidence="1">
    <location>
        <begin position="124"/>
        <end position="142"/>
    </location>
</feature>
<dbReference type="EMBL" id="NPDS01000002">
    <property type="protein sequence ID" value="PJZ58176.1"/>
    <property type="molecule type" value="Genomic_DNA"/>
</dbReference>
<proteinExistence type="predicted"/>
<keyword evidence="1" id="KW-0472">Membrane</keyword>
<feature type="transmembrane region" description="Helical" evidence="1">
    <location>
        <begin position="203"/>
        <end position="236"/>
    </location>
</feature>
<comment type="caution">
    <text evidence="2">The sequence shown here is derived from an EMBL/GenBank/DDBJ whole genome shotgun (WGS) entry which is preliminary data.</text>
</comment>
<feature type="transmembrane region" description="Helical" evidence="1">
    <location>
        <begin position="390"/>
        <end position="409"/>
    </location>
</feature>